<dbReference type="InterPro" id="IPR011009">
    <property type="entry name" value="Kinase-like_dom_sf"/>
</dbReference>
<keyword evidence="1" id="KW-0067">ATP-binding</keyword>
<evidence type="ECO:0000313" key="4">
    <source>
        <dbReference type="Proteomes" id="UP001318860"/>
    </source>
</evidence>
<dbReference type="PANTHER" id="PTHR48010">
    <property type="entry name" value="OS05G0588300 PROTEIN"/>
    <property type="match status" value="1"/>
</dbReference>
<accession>A0ABR0X8S2</accession>
<dbReference type="Proteomes" id="UP001318860">
    <property type="component" value="Unassembled WGS sequence"/>
</dbReference>
<dbReference type="Gene3D" id="3.30.200.20">
    <property type="entry name" value="Phosphorylase Kinase, domain 1"/>
    <property type="match status" value="2"/>
</dbReference>
<organism evidence="3 4">
    <name type="scientific">Rehmannia glutinosa</name>
    <name type="common">Chinese foxglove</name>
    <dbReference type="NCBI Taxonomy" id="99300"/>
    <lineage>
        <taxon>Eukaryota</taxon>
        <taxon>Viridiplantae</taxon>
        <taxon>Streptophyta</taxon>
        <taxon>Embryophyta</taxon>
        <taxon>Tracheophyta</taxon>
        <taxon>Spermatophyta</taxon>
        <taxon>Magnoliopsida</taxon>
        <taxon>eudicotyledons</taxon>
        <taxon>Gunneridae</taxon>
        <taxon>Pentapetalae</taxon>
        <taxon>asterids</taxon>
        <taxon>lamiids</taxon>
        <taxon>Lamiales</taxon>
        <taxon>Orobanchaceae</taxon>
        <taxon>Rehmannieae</taxon>
        <taxon>Rehmannia</taxon>
    </lineage>
</organism>
<dbReference type="EMBL" id="JABTTQ020000005">
    <property type="protein sequence ID" value="KAK6155859.1"/>
    <property type="molecule type" value="Genomic_DNA"/>
</dbReference>
<dbReference type="Gene3D" id="1.10.510.10">
    <property type="entry name" value="Transferase(Phosphotransferase) domain 1"/>
    <property type="match status" value="2"/>
</dbReference>
<feature type="domain" description="Protein kinase" evidence="2">
    <location>
        <begin position="391"/>
        <end position="660"/>
    </location>
</feature>
<dbReference type="InterPro" id="IPR001245">
    <property type="entry name" value="Ser-Thr/Tyr_kinase_cat_dom"/>
</dbReference>
<gene>
    <name evidence="3" type="ORF">DH2020_010107</name>
</gene>
<sequence>MSAVYDNWERLVAAVLKKQQLWQLFHDHSRSPSVLSEASDFSSSFNLRSPLHDLSFDFARLEGLSRSQRALPKVVLISDFSPVFDIKDVYMVSAELLGRGTFGSAYAAAMNNGVRIVVKRLKSTNISELDFKQHMDIVGDVRHENVAALRAYYCSEDERLMLYDYYSTGSVYALLHGQIGENKASVDWETRLKIAIGAARGIAEIHMQNGGKLVHGNIRASNIFCNPDQYGCVSDLGLTNLIQIQLLPAAKCYAPEVKNTKHVSQASDVYSFGILLLELLTRKPSVHVPGGPKAVDLVKLVKSIKNKEKASKVFDADLLNHPNLREQMIKMLQIGIKCVEKSIKKRPKISEVVKMLEEISVSNPVSHSPVQAKLVFIEDANATFDLENMLRASAEVLGKGTFWTSYKAILENGNTIVVKRLREVIVALKDFQKHMEVIGRMRHENIAEVRAYYISKDEKLLVYDYFDQDSVSALLHGHRGIGRTPLDWETRLKIAVGAARGIAHIHTRDGRKLVHGNIKSSNIFLDGQKYGIVSDAGLTKLTSPIRPSGMPNPAYCAPEVTDTRNVSQASDIYSFGVVLLELLCGKRPQLDDDGVVSLVNWVHSVVHDEWTAEVIDLELLRYENEEEKMVQVLQIAMDCVDIIPGLRPRMSEVVKMLEEISGIEPPNEPSTESRLEYILEDLLPTLTLSAINNLQEALNVGHMGAFYVTCIVLIICGDDESKKEGIRLLGDMKNSRSTRRIMRSCRKKLIKTLRQMWVKHPNLKEPPICCSNPDQHQWKSKWSEEDEDVTCDACWADREIKFIRSTYNYA</sequence>
<name>A0ABR0X8S2_REHGL</name>
<dbReference type="PROSITE" id="PS00107">
    <property type="entry name" value="PROTEIN_KINASE_ATP"/>
    <property type="match status" value="1"/>
</dbReference>
<evidence type="ECO:0000256" key="1">
    <source>
        <dbReference type="PROSITE-ProRule" id="PRU10141"/>
    </source>
</evidence>
<keyword evidence="1" id="KW-0547">Nucleotide-binding</keyword>
<feature type="binding site" evidence="1">
    <location>
        <position position="119"/>
    </location>
    <ligand>
        <name>ATP</name>
        <dbReference type="ChEBI" id="CHEBI:30616"/>
    </ligand>
</feature>
<dbReference type="SUPFAM" id="SSF56112">
    <property type="entry name" value="Protein kinase-like (PK-like)"/>
    <property type="match status" value="2"/>
</dbReference>
<dbReference type="PANTHER" id="PTHR48010:SF1">
    <property type="entry name" value="PROTEIN KINASE DOMAIN-CONTAINING PROTEIN"/>
    <property type="match status" value="1"/>
</dbReference>
<dbReference type="InterPro" id="IPR000719">
    <property type="entry name" value="Prot_kinase_dom"/>
</dbReference>
<dbReference type="Pfam" id="PF07714">
    <property type="entry name" value="PK_Tyr_Ser-Thr"/>
    <property type="match status" value="2"/>
</dbReference>
<feature type="domain" description="Protein kinase" evidence="2">
    <location>
        <begin position="91"/>
        <end position="370"/>
    </location>
</feature>
<evidence type="ECO:0000259" key="2">
    <source>
        <dbReference type="PROSITE" id="PS50011"/>
    </source>
</evidence>
<dbReference type="InterPro" id="IPR057136">
    <property type="entry name" value="At2g35280_TPR_dom"/>
</dbReference>
<keyword evidence="4" id="KW-1185">Reference proteome</keyword>
<reference evidence="3 4" key="1">
    <citation type="journal article" date="2021" name="Comput. Struct. Biotechnol. J.">
        <title>De novo genome assembly of the potent medicinal plant Rehmannia glutinosa using nanopore technology.</title>
        <authorList>
            <person name="Ma L."/>
            <person name="Dong C."/>
            <person name="Song C."/>
            <person name="Wang X."/>
            <person name="Zheng X."/>
            <person name="Niu Y."/>
            <person name="Chen S."/>
            <person name="Feng W."/>
        </authorList>
    </citation>
    <scope>NUCLEOTIDE SEQUENCE [LARGE SCALE GENOMIC DNA]</scope>
    <source>
        <strain evidence="3">DH-2019</strain>
    </source>
</reference>
<evidence type="ECO:0000313" key="3">
    <source>
        <dbReference type="EMBL" id="KAK6155859.1"/>
    </source>
</evidence>
<proteinExistence type="predicted"/>
<comment type="caution">
    <text evidence="3">The sequence shown here is derived from an EMBL/GenBank/DDBJ whole genome shotgun (WGS) entry which is preliminary data.</text>
</comment>
<protein>
    <recommendedName>
        <fullName evidence="2">Protein kinase domain-containing protein</fullName>
    </recommendedName>
</protein>
<dbReference type="Pfam" id="PF23310">
    <property type="entry name" value="TPR_27"/>
    <property type="match status" value="1"/>
</dbReference>
<dbReference type="PROSITE" id="PS50011">
    <property type="entry name" value="PROTEIN_KINASE_DOM"/>
    <property type="match status" value="2"/>
</dbReference>
<dbReference type="InterPro" id="IPR017441">
    <property type="entry name" value="Protein_kinase_ATP_BS"/>
</dbReference>
<dbReference type="InterPro" id="IPR050994">
    <property type="entry name" value="At_inactive_RLKs"/>
</dbReference>